<gene>
    <name evidence="4" type="ORF">JRQ81_005541</name>
</gene>
<dbReference type="GO" id="GO:0030154">
    <property type="term" value="P:cell differentiation"/>
    <property type="evidence" value="ECO:0007669"/>
    <property type="project" value="UniProtKB-KW"/>
</dbReference>
<proteinExistence type="predicted"/>
<dbReference type="EMBL" id="JAPFRF010000012">
    <property type="protein sequence ID" value="KAJ7313817.1"/>
    <property type="molecule type" value="Genomic_DNA"/>
</dbReference>
<sequence>MAFDERDPRDLKLHVLLLLLEHPQGISFGDFSGAFHQLHGYHPHISLYGYSSLRQLIADMKDLVVVEGSSGTPVMKFIKGLTLDNWPEVENGLQCSAEEPRCLMNGEKAEQQPVGLADVLVALTNLLAEYKSGLRIKKLQEFLLARDGTDLEKFSINHGYKDTLEFLEAQMPELSILYQENQVKCVVQLMADASASSASATIQNSVEEPVSQAPGLSDILAAVLKLLAKYKWGLKVKKLQDLLLAEGGVDLEKFSISHGNKDTLEFLEVQMPELNIQYKENHLSCVVMLPTEGLPDILVAVSNLLAKYKLGLKIKTLQELLLARDGIDLKKISNTHGYKDTLEFLEAQMPELHIQYKANRLSCLVQLHTEDLSDTLAAITNILGKYKLGLKIKKLQELLLAEEGIDLEKFSISHGNKGTLQFLEVWMPELNIQYKENHLSCVVQLPADICVSSASSNVQNNGKEPAGQPPVPCIPVPALESDSSACISNPAPSGQERRKTGTSSPAPCPGTVFPTCNSDAVSQKLTETKSGVTASSAPDDIQNGVELPRKQAPELSVPFFLIRDILQGHPHGLKLKKLKKALNKNYKFNLETFCSDLGYKDVTSCLQDISGLLVRNITKCKNCVVQLESRACSPAPSLDSDFSACCSDTTTSWLTRPEFGAPSLAPHPDFCAFNADAVPQKPLATSSGKVV</sequence>
<dbReference type="Proteomes" id="UP001142489">
    <property type="component" value="Unassembled WGS sequence"/>
</dbReference>
<dbReference type="PROSITE" id="PS51644">
    <property type="entry name" value="HTH_OST"/>
    <property type="match status" value="1"/>
</dbReference>
<organism evidence="4 5">
    <name type="scientific">Phrynocephalus forsythii</name>
    <dbReference type="NCBI Taxonomy" id="171643"/>
    <lineage>
        <taxon>Eukaryota</taxon>
        <taxon>Metazoa</taxon>
        <taxon>Chordata</taxon>
        <taxon>Craniata</taxon>
        <taxon>Vertebrata</taxon>
        <taxon>Euteleostomi</taxon>
        <taxon>Lepidosauria</taxon>
        <taxon>Squamata</taxon>
        <taxon>Bifurcata</taxon>
        <taxon>Unidentata</taxon>
        <taxon>Episquamata</taxon>
        <taxon>Toxicofera</taxon>
        <taxon>Iguania</taxon>
        <taxon>Acrodonta</taxon>
        <taxon>Agamidae</taxon>
        <taxon>Agaminae</taxon>
        <taxon>Phrynocephalus</taxon>
    </lineage>
</organism>
<accession>A0A9Q0XGF6</accession>
<evidence type="ECO:0000313" key="5">
    <source>
        <dbReference type="Proteomes" id="UP001142489"/>
    </source>
</evidence>
<keyword evidence="1" id="KW-0221">Differentiation</keyword>
<keyword evidence="5" id="KW-1185">Reference proteome</keyword>
<protein>
    <recommendedName>
        <fullName evidence="3">HTH OST-type domain-containing protein</fullName>
    </recommendedName>
</protein>
<dbReference type="Pfam" id="PF12872">
    <property type="entry name" value="OST-HTH"/>
    <property type="match status" value="2"/>
</dbReference>
<evidence type="ECO:0000256" key="1">
    <source>
        <dbReference type="ARBA" id="ARBA00022782"/>
    </source>
</evidence>
<feature type="domain" description="HTH OST-type" evidence="3">
    <location>
        <begin position="7"/>
        <end position="80"/>
    </location>
</feature>
<dbReference type="InterPro" id="IPR041966">
    <property type="entry name" value="LOTUS-like"/>
</dbReference>
<dbReference type="InterPro" id="IPR025605">
    <property type="entry name" value="OST-HTH/LOTUS_dom"/>
</dbReference>
<evidence type="ECO:0000313" key="4">
    <source>
        <dbReference type="EMBL" id="KAJ7313817.1"/>
    </source>
</evidence>
<name>A0A9Q0XGF6_9SAUR</name>
<dbReference type="Gene3D" id="3.30.420.610">
    <property type="entry name" value="LOTUS domain-like"/>
    <property type="match status" value="2"/>
</dbReference>
<dbReference type="AlphaFoldDB" id="A0A9Q0XGF6"/>
<dbReference type="CDD" id="cd08824">
    <property type="entry name" value="LOTUS"/>
    <property type="match status" value="1"/>
</dbReference>
<comment type="caution">
    <text evidence="4">The sequence shown here is derived from an EMBL/GenBank/DDBJ whole genome shotgun (WGS) entry which is preliminary data.</text>
</comment>
<evidence type="ECO:0000256" key="2">
    <source>
        <dbReference type="SAM" id="MobiDB-lite"/>
    </source>
</evidence>
<evidence type="ECO:0000259" key="3">
    <source>
        <dbReference type="PROSITE" id="PS51644"/>
    </source>
</evidence>
<dbReference type="OrthoDB" id="9909891at2759"/>
<reference evidence="4" key="1">
    <citation type="journal article" date="2023" name="DNA Res.">
        <title>Chromosome-level genome assembly of Phrynocephalus forsythii using third-generation DNA sequencing and Hi-C analysis.</title>
        <authorList>
            <person name="Qi Y."/>
            <person name="Zhao W."/>
            <person name="Zhao Y."/>
            <person name="Niu C."/>
            <person name="Cao S."/>
            <person name="Zhang Y."/>
        </authorList>
    </citation>
    <scope>NUCLEOTIDE SEQUENCE</scope>
    <source>
        <tissue evidence="4">Muscle</tissue>
    </source>
</reference>
<feature type="region of interest" description="Disordered" evidence="2">
    <location>
        <begin position="485"/>
        <end position="508"/>
    </location>
</feature>